<organism evidence="1 2">
    <name type="scientific">Paenibacillus terrae</name>
    <dbReference type="NCBI Taxonomy" id="159743"/>
    <lineage>
        <taxon>Bacteria</taxon>
        <taxon>Bacillati</taxon>
        <taxon>Bacillota</taxon>
        <taxon>Bacilli</taxon>
        <taxon>Bacillales</taxon>
        <taxon>Paenibacillaceae</taxon>
        <taxon>Paenibacillus</taxon>
    </lineage>
</organism>
<dbReference type="EMBL" id="JTHP01000014">
    <property type="protein sequence ID" value="KJD45889.1"/>
    <property type="molecule type" value="Genomic_DNA"/>
</dbReference>
<gene>
    <name evidence="1" type="ORF">QD47_09630</name>
</gene>
<keyword evidence="2" id="KW-1185">Reference proteome</keyword>
<sequence length="91" mass="10227">MLEIITWCRVSLNGGLKTIDIAPHTATRMIQAFEQFGNHPTSDGLAVGKIFEMLSLPESIDRLEFVDQEHTVPSTGEQKTVKEMTVKELRI</sequence>
<evidence type="ECO:0000313" key="1">
    <source>
        <dbReference type="EMBL" id="KJD45889.1"/>
    </source>
</evidence>
<protein>
    <submittedName>
        <fullName evidence="1">Uncharacterized protein</fullName>
    </submittedName>
</protein>
<accession>A0A0D7X3T9</accession>
<dbReference type="AlphaFoldDB" id="A0A0D7X3T9"/>
<dbReference type="PATRIC" id="fig|159743.3.peg.2151"/>
<dbReference type="Proteomes" id="UP000032534">
    <property type="component" value="Unassembled WGS sequence"/>
</dbReference>
<name>A0A0D7X3T9_9BACL</name>
<proteinExistence type="predicted"/>
<evidence type="ECO:0000313" key="2">
    <source>
        <dbReference type="Proteomes" id="UP000032534"/>
    </source>
</evidence>
<comment type="caution">
    <text evidence="1">The sequence shown here is derived from an EMBL/GenBank/DDBJ whole genome shotgun (WGS) entry which is preliminary data.</text>
</comment>
<reference evidence="1 2" key="1">
    <citation type="submission" date="2014-11" db="EMBL/GenBank/DDBJ databases">
        <title>Draft Genome Sequences of Paenibacillus polymyxa NRRL B-30509 and Paenibacillus terrae NRRL B-30644, Strains from a Poultry Environment that Produce Tridecaptin A and Paenicidins.</title>
        <authorList>
            <person name="van Belkum M.J."/>
            <person name="Lohans C.T."/>
            <person name="Vederas J.C."/>
        </authorList>
    </citation>
    <scope>NUCLEOTIDE SEQUENCE [LARGE SCALE GENOMIC DNA]</scope>
    <source>
        <strain evidence="1 2">NRRL B-30644</strain>
    </source>
</reference>